<protein>
    <submittedName>
        <fullName evidence="1">Uncharacterized protein</fullName>
    </submittedName>
</protein>
<keyword evidence="2" id="KW-1185">Reference proteome</keyword>
<dbReference type="RefSeq" id="WP_184203655.1">
    <property type="nucleotide sequence ID" value="NZ_JACHGW010000007.1"/>
</dbReference>
<dbReference type="EMBL" id="JACHGW010000007">
    <property type="protein sequence ID" value="MBB6053565.1"/>
    <property type="molecule type" value="Genomic_DNA"/>
</dbReference>
<name>A0A7W9W9T4_ARMRO</name>
<proteinExistence type="predicted"/>
<gene>
    <name evidence="1" type="ORF">HNQ39_005400</name>
</gene>
<reference evidence="1 2" key="1">
    <citation type="submission" date="2020-08" db="EMBL/GenBank/DDBJ databases">
        <title>Genomic Encyclopedia of Type Strains, Phase IV (KMG-IV): sequencing the most valuable type-strain genomes for metagenomic binning, comparative biology and taxonomic classification.</title>
        <authorList>
            <person name="Goeker M."/>
        </authorList>
    </citation>
    <scope>NUCLEOTIDE SEQUENCE [LARGE SCALE GENOMIC DNA]</scope>
    <source>
        <strain evidence="1 2">DSM 23562</strain>
    </source>
</reference>
<evidence type="ECO:0000313" key="1">
    <source>
        <dbReference type="EMBL" id="MBB6053565.1"/>
    </source>
</evidence>
<dbReference type="Proteomes" id="UP000520814">
    <property type="component" value="Unassembled WGS sequence"/>
</dbReference>
<evidence type="ECO:0000313" key="2">
    <source>
        <dbReference type="Proteomes" id="UP000520814"/>
    </source>
</evidence>
<dbReference type="AlphaFoldDB" id="A0A7W9W9T4"/>
<sequence length="227" mass="23520">MNKKLSLPQLLVTLGLLLGVGGFVLFRYFTAPAFTADDPRDKVLHNIAVTEIAVVLGELAPAHVSADAAPRRGGGGEGGGGSMLAPKGEAAKIEAARFAKEVAPKVQKIIDSLRGAGIPVAQDDIAQKAAVGHVPLSVTVTLEGTGTVVENQPTMGVLGYKVELKRDLFTSTTATNPVHLNVAGNMTGSVGVTSPETLAQKQDEALTRAISAIITRWKEDNPAAAKP</sequence>
<organism evidence="1 2">
    <name type="scientific">Armatimonas rosea</name>
    <dbReference type="NCBI Taxonomy" id="685828"/>
    <lineage>
        <taxon>Bacteria</taxon>
        <taxon>Bacillati</taxon>
        <taxon>Armatimonadota</taxon>
        <taxon>Armatimonadia</taxon>
        <taxon>Armatimonadales</taxon>
        <taxon>Armatimonadaceae</taxon>
        <taxon>Armatimonas</taxon>
    </lineage>
</organism>
<accession>A0A7W9W9T4</accession>
<comment type="caution">
    <text evidence="1">The sequence shown here is derived from an EMBL/GenBank/DDBJ whole genome shotgun (WGS) entry which is preliminary data.</text>
</comment>